<comment type="caution">
    <text evidence="8">The sequence shown here is derived from an EMBL/GenBank/DDBJ whole genome shotgun (WGS) entry which is preliminary data.</text>
</comment>
<proteinExistence type="predicted"/>
<dbReference type="SMART" id="SM00432">
    <property type="entry name" value="MADS"/>
    <property type="match status" value="1"/>
</dbReference>
<dbReference type="Pfam" id="PF00319">
    <property type="entry name" value="SRF-TF"/>
    <property type="match status" value="1"/>
</dbReference>
<dbReference type="EMBL" id="BSYO01000006">
    <property type="protein sequence ID" value="GMH06832.1"/>
    <property type="molecule type" value="Genomic_DNA"/>
</dbReference>
<accession>A0AAD3S9C1</accession>
<reference evidence="8" key="1">
    <citation type="submission" date="2023-05" db="EMBL/GenBank/DDBJ databases">
        <title>Nepenthes gracilis genome sequencing.</title>
        <authorList>
            <person name="Fukushima K."/>
        </authorList>
    </citation>
    <scope>NUCLEOTIDE SEQUENCE</scope>
    <source>
        <strain evidence="8">SING2019-196</strain>
    </source>
</reference>
<dbReference type="SUPFAM" id="SSF55455">
    <property type="entry name" value="SRF-like"/>
    <property type="match status" value="1"/>
</dbReference>
<feature type="region of interest" description="Disordered" evidence="6">
    <location>
        <begin position="1"/>
        <end position="34"/>
    </location>
</feature>
<dbReference type="PRINTS" id="PR00404">
    <property type="entry name" value="MADSDOMAIN"/>
</dbReference>
<evidence type="ECO:0000256" key="3">
    <source>
        <dbReference type="ARBA" id="ARBA00023125"/>
    </source>
</evidence>
<sequence>MPSAFQPIPSPINATGAGYQKMKHSSKGRRKIPIAPIRDKNKKHVTFSKRRSGLFKKASELCVLCSAEVAIITFSEAGKAFCFGHPTADAVIKRYLHVKSLSSSTPMSELEKPSGDIDKDYAVAVYKHNVEYEHAQKPIIQKNSDDGNPSKNNIRTNNGEFWWEEAVDKLDLNELERLMASLEDLRNNVALKVEELIAMGDNNNDQIGWMNQIDPNMDHGGDEVPKSTNYGVINHHGLINNFGFGNYLMPIMDNGVEAVGNLNSLCHGSFSHGCKALQKFGQALLLKLKPLHFETRTPYLPALEKQEKEAFVEHHPDLILVNHQCEDIDNQEKIHKFALCGHVCWPQVICHNVELELLAEVGNQDVAESMFAEVEVVGSSSKEPYLSDKGGNQYAYCL</sequence>
<name>A0AAD3S9C1_NEPGR</name>
<feature type="compositionally biased region" description="Basic residues" evidence="6">
    <location>
        <begin position="21"/>
        <end position="32"/>
    </location>
</feature>
<dbReference type="FunFam" id="3.40.1810.10:FF:000006">
    <property type="entry name" value="Agamous-like MADS-box protein AGL62"/>
    <property type="match status" value="1"/>
</dbReference>
<keyword evidence="3" id="KW-0238">DNA-binding</keyword>
<dbReference type="PANTHER" id="PTHR11945:SF629">
    <property type="entry name" value="OS02G0164450 PROTEIN"/>
    <property type="match status" value="1"/>
</dbReference>
<evidence type="ECO:0000313" key="8">
    <source>
        <dbReference type="EMBL" id="GMH06832.1"/>
    </source>
</evidence>
<dbReference type="Gene3D" id="3.40.1810.10">
    <property type="entry name" value="Transcription factor, MADS-box"/>
    <property type="match status" value="1"/>
</dbReference>
<dbReference type="GO" id="GO:0000978">
    <property type="term" value="F:RNA polymerase II cis-regulatory region sequence-specific DNA binding"/>
    <property type="evidence" value="ECO:0007669"/>
    <property type="project" value="TreeGrafter"/>
</dbReference>
<evidence type="ECO:0000313" key="9">
    <source>
        <dbReference type="Proteomes" id="UP001279734"/>
    </source>
</evidence>
<keyword evidence="9" id="KW-1185">Reference proteome</keyword>
<comment type="subcellular location">
    <subcellularLocation>
        <location evidence="1">Nucleus</location>
    </subcellularLocation>
</comment>
<dbReference type="GO" id="GO:0000981">
    <property type="term" value="F:DNA-binding transcription factor activity, RNA polymerase II-specific"/>
    <property type="evidence" value="ECO:0007669"/>
    <property type="project" value="TreeGrafter"/>
</dbReference>
<evidence type="ECO:0000256" key="5">
    <source>
        <dbReference type="ARBA" id="ARBA00023242"/>
    </source>
</evidence>
<dbReference type="GO" id="GO:0005634">
    <property type="term" value="C:nucleus"/>
    <property type="evidence" value="ECO:0007669"/>
    <property type="project" value="UniProtKB-SubCell"/>
</dbReference>
<evidence type="ECO:0000256" key="4">
    <source>
        <dbReference type="ARBA" id="ARBA00023163"/>
    </source>
</evidence>
<evidence type="ECO:0000256" key="1">
    <source>
        <dbReference type="ARBA" id="ARBA00004123"/>
    </source>
</evidence>
<dbReference type="PROSITE" id="PS50066">
    <property type="entry name" value="MADS_BOX_2"/>
    <property type="match status" value="1"/>
</dbReference>
<feature type="domain" description="MADS-box" evidence="7">
    <location>
        <begin position="27"/>
        <end position="87"/>
    </location>
</feature>
<dbReference type="GO" id="GO:0046983">
    <property type="term" value="F:protein dimerization activity"/>
    <property type="evidence" value="ECO:0007669"/>
    <property type="project" value="InterPro"/>
</dbReference>
<dbReference type="AlphaFoldDB" id="A0AAD3S9C1"/>
<dbReference type="PANTHER" id="PTHR11945">
    <property type="entry name" value="MADS BOX PROTEIN"/>
    <property type="match status" value="1"/>
</dbReference>
<keyword evidence="5" id="KW-0539">Nucleus</keyword>
<dbReference type="Proteomes" id="UP001279734">
    <property type="component" value="Unassembled WGS sequence"/>
</dbReference>
<protein>
    <recommendedName>
        <fullName evidence="7">MADS-box domain-containing protein</fullName>
    </recommendedName>
</protein>
<keyword evidence="2" id="KW-0805">Transcription regulation</keyword>
<gene>
    <name evidence="8" type="ORF">Nepgr_008672</name>
</gene>
<dbReference type="InterPro" id="IPR002100">
    <property type="entry name" value="TF_MADSbox"/>
</dbReference>
<evidence type="ECO:0000259" key="7">
    <source>
        <dbReference type="PROSITE" id="PS50066"/>
    </source>
</evidence>
<dbReference type="InterPro" id="IPR036879">
    <property type="entry name" value="TF_MADSbox_sf"/>
</dbReference>
<keyword evidence="4" id="KW-0804">Transcription</keyword>
<evidence type="ECO:0000256" key="6">
    <source>
        <dbReference type="SAM" id="MobiDB-lite"/>
    </source>
</evidence>
<evidence type="ECO:0000256" key="2">
    <source>
        <dbReference type="ARBA" id="ARBA00023015"/>
    </source>
</evidence>
<organism evidence="8 9">
    <name type="scientific">Nepenthes gracilis</name>
    <name type="common">Slender pitcher plant</name>
    <dbReference type="NCBI Taxonomy" id="150966"/>
    <lineage>
        <taxon>Eukaryota</taxon>
        <taxon>Viridiplantae</taxon>
        <taxon>Streptophyta</taxon>
        <taxon>Embryophyta</taxon>
        <taxon>Tracheophyta</taxon>
        <taxon>Spermatophyta</taxon>
        <taxon>Magnoliopsida</taxon>
        <taxon>eudicotyledons</taxon>
        <taxon>Gunneridae</taxon>
        <taxon>Pentapetalae</taxon>
        <taxon>Caryophyllales</taxon>
        <taxon>Nepenthaceae</taxon>
        <taxon>Nepenthes</taxon>
    </lineage>
</organism>